<proteinExistence type="predicted"/>
<name>A0A1Y2AEQ1_9FUNG</name>
<accession>A0A1Y2AEQ1</accession>
<comment type="caution">
    <text evidence="1">The sequence shown here is derived from an EMBL/GenBank/DDBJ whole genome shotgun (WGS) entry which is preliminary data.</text>
</comment>
<protein>
    <submittedName>
        <fullName evidence="1">Uncharacterized protein</fullName>
    </submittedName>
</protein>
<dbReference type="AlphaFoldDB" id="A0A1Y2AEQ1"/>
<keyword evidence="2" id="KW-1185">Reference proteome</keyword>
<sequence length="221" mass="25102">MSPRSIMSSMALLSGQLRSAISKAQISKFTYKSVKLWVEGYEAYMKVKGYKFQNVMNVDKMRIKLQNSNSQSRNLKRTLIARSGEIKGGKSKHASFILFVVATGERVMDVLILPLEFGNLQLEDHDARFGLNNKTQVILLFSETDGFPFPANTTHFLRPLDNVLFANLKNTIVRLYRTKTSYSQNLLGSLGKELVPIALEARYCLKPELIHTEPDRHFSVQ</sequence>
<evidence type="ECO:0000313" key="1">
    <source>
        <dbReference type="EMBL" id="ORY20760.1"/>
    </source>
</evidence>
<dbReference type="EMBL" id="MCGO01000226">
    <property type="protein sequence ID" value="ORY20760.1"/>
    <property type="molecule type" value="Genomic_DNA"/>
</dbReference>
<dbReference type="OrthoDB" id="2174287at2759"/>
<gene>
    <name evidence="1" type="ORF">BCR33DRAFT_818007</name>
</gene>
<organism evidence="1 2">
    <name type="scientific">Rhizoclosmatium globosum</name>
    <dbReference type="NCBI Taxonomy" id="329046"/>
    <lineage>
        <taxon>Eukaryota</taxon>
        <taxon>Fungi</taxon>
        <taxon>Fungi incertae sedis</taxon>
        <taxon>Chytridiomycota</taxon>
        <taxon>Chytridiomycota incertae sedis</taxon>
        <taxon>Chytridiomycetes</taxon>
        <taxon>Chytridiales</taxon>
        <taxon>Chytriomycetaceae</taxon>
        <taxon>Rhizoclosmatium</taxon>
    </lineage>
</organism>
<evidence type="ECO:0000313" key="2">
    <source>
        <dbReference type="Proteomes" id="UP000193642"/>
    </source>
</evidence>
<reference evidence="1 2" key="1">
    <citation type="submission" date="2016-07" db="EMBL/GenBank/DDBJ databases">
        <title>Pervasive Adenine N6-methylation of Active Genes in Fungi.</title>
        <authorList>
            <consortium name="DOE Joint Genome Institute"/>
            <person name="Mondo S.J."/>
            <person name="Dannebaum R.O."/>
            <person name="Kuo R.C."/>
            <person name="Labutti K."/>
            <person name="Haridas S."/>
            <person name="Kuo A."/>
            <person name="Salamov A."/>
            <person name="Ahrendt S.R."/>
            <person name="Lipzen A."/>
            <person name="Sullivan W."/>
            <person name="Andreopoulos W.B."/>
            <person name="Clum A."/>
            <person name="Lindquist E."/>
            <person name="Daum C."/>
            <person name="Ramamoorthy G.K."/>
            <person name="Gryganskyi A."/>
            <person name="Culley D."/>
            <person name="Magnuson J.K."/>
            <person name="James T.Y."/>
            <person name="O'Malley M.A."/>
            <person name="Stajich J.E."/>
            <person name="Spatafora J.W."/>
            <person name="Visel A."/>
            <person name="Grigoriev I.V."/>
        </authorList>
    </citation>
    <scope>NUCLEOTIDE SEQUENCE [LARGE SCALE GENOMIC DNA]</scope>
    <source>
        <strain evidence="1 2">JEL800</strain>
    </source>
</reference>
<dbReference type="Proteomes" id="UP000193642">
    <property type="component" value="Unassembled WGS sequence"/>
</dbReference>